<evidence type="ECO:0000256" key="1">
    <source>
        <dbReference type="SAM" id="MobiDB-lite"/>
    </source>
</evidence>
<gene>
    <name evidence="3" type="ORF">ISM_05510</name>
</gene>
<dbReference type="RefSeq" id="WP_009813126.1">
    <property type="nucleotide sequence ID" value="NZ_CH724156.1"/>
</dbReference>
<organism evidence="3 4">
    <name type="scientific">Roseovarius nubinhibens (strain ATCC BAA-591 / DSM 15170 / ISM)</name>
    <dbReference type="NCBI Taxonomy" id="89187"/>
    <lineage>
        <taxon>Bacteria</taxon>
        <taxon>Pseudomonadati</taxon>
        <taxon>Pseudomonadota</taxon>
        <taxon>Alphaproteobacteria</taxon>
        <taxon>Rhodobacterales</taxon>
        <taxon>Roseobacteraceae</taxon>
        <taxon>Roseovarius</taxon>
    </lineage>
</organism>
<evidence type="ECO:0008006" key="5">
    <source>
        <dbReference type="Google" id="ProtNLM"/>
    </source>
</evidence>
<comment type="caution">
    <text evidence="3">The sequence shown here is derived from an EMBL/GenBank/DDBJ whole genome shotgun (WGS) entry which is preliminary data.</text>
</comment>
<dbReference type="STRING" id="89187.ISM_05510"/>
<name>A3SK44_ROSNI</name>
<protein>
    <recommendedName>
        <fullName evidence="5">PepSY domain-containing protein</fullName>
    </recommendedName>
</protein>
<proteinExistence type="predicted"/>
<sequence>MKRSTIAYAASSGLLGLSILAGSLAYAQNLEGGGDAAELQAFLEANPAVVEAVTAVETETGGTVVEAEFDDETPGNSVVEFEIEMADGSEQEVLYHLADRSMTVDVEDDDEEDDGEEDDEEDDDGAPKTGRDK</sequence>
<feature type="signal peptide" evidence="2">
    <location>
        <begin position="1"/>
        <end position="27"/>
    </location>
</feature>
<dbReference type="AlphaFoldDB" id="A3SK44"/>
<feature type="compositionally biased region" description="Acidic residues" evidence="1">
    <location>
        <begin position="105"/>
        <end position="124"/>
    </location>
</feature>
<dbReference type="EMBL" id="AALY01000001">
    <property type="protein sequence ID" value="EAP77725.1"/>
    <property type="molecule type" value="Genomic_DNA"/>
</dbReference>
<keyword evidence="2" id="KW-0732">Signal</keyword>
<evidence type="ECO:0000256" key="2">
    <source>
        <dbReference type="SAM" id="SignalP"/>
    </source>
</evidence>
<feature type="chain" id="PRO_5002659051" description="PepSY domain-containing protein" evidence="2">
    <location>
        <begin position="28"/>
        <end position="133"/>
    </location>
</feature>
<evidence type="ECO:0000313" key="4">
    <source>
        <dbReference type="Proteomes" id="UP000005954"/>
    </source>
</evidence>
<dbReference type="Proteomes" id="UP000005954">
    <property type="component" value="Unassembled WGS sequence"/>
</dbReference>
<accession>A3SK44</accession>
<dbReference type="HOGENOM" id="CLU_1905166_0_0_5"/>
<evidence type="ECO:0000313" key="3">
    <source>
        <dbReference type="EMBL" id="EAP77725.1"/>
    </source>
</evidence>
<feature type="region of interest" description="Disordered" evidence="1">
    <location>
        <begin position="100"/>
        <end position="133"/>
    </location>
</feature>
<keyword evidence="4" id="KW-1185">Reference proteome</keyword>
<reference evidence="3 4" key="1">
    <citation type="submission" date="2005-12" db="EMBL/GenBank/DDBJ databases">
        <authorList>
            <person name="Moran M.A."/>
            <person name="Ferriera S."/>
            <person name="Johnson J."/>
            <person name="Kravitz S."/>
            <person name="Halpern A."/>
            <person name="Remington K."/>
            <person name="Beeson K."/>
            <person name="Tran B."/>
            <person name="Rogers Y.-H."/>
            <person name="Friedman R."/>
            <person name="Venter J.C."/>
        </authorList>
    </citation>
    <scope>NUCLEOTIDE SEQUENCE [LARGE SCALE GENOMIC DNA]</scope>
    <source>
        <strain evidence="4">ATCC BAA-591 / DSM 15170 / ISM</strain>
    </source>
</reference>